<feature type="compositionally biased region" description="Basic and acidic residues" evidence="7">
    <location>
        <begin position="278"/>
        <end position="294"/>
    </location>
</feature>
<evidence type="ECO:0000313" key="8">
    <source>
        <dbReference type="EMBL" id="CNI06717.1"/>
    </source>
</evidence>
<dbReference type="EMBL" id="CQAW01000016">
    <property type="protein sequence ID" value="CNI06717.1"/>
    <property type="molecule type" value="Genomic_DNA"/>
</dbReference>
<keyword evidence="5" id="KW-0680">Restriction system</keyword>
<evidence type="ECO:0000256" key="6">
    <source>
        <dbReference type="ARBA" id="ARBA00047422"/>
    </source>
</evidence>
<evidence type="ECO:0000256" key="1">
    <source>
        <dbReference type="ARBA" id="ARBA00011975"/>
    </source>
</evidence>
<feature type="region of interest" description="Disordered" evidence="7">
    <location>
        <begin position="255"/>
        <end position="310"/>
    </location>
</feature>
<dbReference type="Pfam" id="PF00145">
    <property type="entry name" value="DNA_methylase"/>
    <property type="match status" value="1"/>
</dbReference>
<dbReference type="GO" id="GO:0009307">
    <property type="term" value="P:DNA restriction-modification system"/>
    <property type="evidence" value="ECO:0007669"/>
    <property type="project" value="UniProtKB-KW"/>
</dbReference>
<dbReference type="InterPro" id="IPR050750">
    <property type="entry name" value="C5-MTase"/>
</dbReference>
<dbReference type="PANTHER" id="PTHR46098">
    <property type="entry name" value="TRNA (CYTOSINE(38)-C(5))-METHYLTRANSFERASE"/>
    <property type="match status" value="1"/>
</dbReference>
<sequence>MTTNAYYNEIDPYAAQWLRNLIKAGHIAPGYVDERSIEDVKPDDLREFTQCHFFAGIGVWSYALRQAGWPDDEPVWTGSCPCQPFSAAGKGGGFDDERHLWPAFFHLIQQRRPPTIFGEQVASKDGLTWLDLVQADLESANYSPTAVDLCAAGFGAPNIRQRLFWVADTDDQRLQGGVGVGQTNAEREFHGHAGECVSHSGLADTDLRYSPTNEALCAGWNAFNASSYLVGMDNANSGKWERQQDTAVEAGRHDIERAGSFSGMADTVSNRGPTGVSEPEHGQERNSGKPHDSSDQFNWEPRPSSVASGGAVNGFWRDADWLLCRDGKWRPAESGTFPLVDGITNRVGRLRAYGNAINAPTTEAFIRAYLATPLWIAIDLAGVTE</sequence>
<dbReference type="PANTHER" id="PTHR46098:SF1">
    <property type="entry name" value="TRNA (CYTOSINE(38)-C(5))-METHYLTRANSFERASE"/>
    <property type="match status" value="1"/>
</dbReference>
<accession>A0A0T9QDK3</accession>
<dbReference type="GO" id="GO:0032259">
    <property type="term" value="P:methylation"/>
    <property type="evidence" value="ECO:0007669"/>
    <property type="project" value="UniProtKB-KW"/>
</dbReference>
<reference evidence="9" key="1">
    <citation type="submission" date="2015-03" db="EMBL/GenBank/DDBJ databases">
        <authorList>
            <consortium name="Pathogen Informatics"/>
            <person name="Murphy D."/>
        </authorList>
    </citation>
    <scope>NUCLEOTIDE SEQUENCE [LARGE SCALE GENOMIC DNA]</scope>
    <source>
        <strain evidence="9">IP6945</strain>
    </source>
</reference>
<evidence type="ECO:0000256" key="3">
    <source>
        <dbReference type="ARBA" id="ARBA00022679"/>
    </source>
</evidence>
<proteinExistence type="predicted"/>
<keyword evidence="4" id="KW-0949">S-adenosyl-L-methionine</keyword>
<dbReference type="EC" id="2.1.1.37" evidence="1"/>
<protein>
    <recommendedName>
        <fullName evidence="1">DNA (cytosine-5-)-methyltransferase</fullName>
        <ecNumber evidence="1">2.1.1.37</ecNumber>
    </recommendedName>
</protein>
<evidence type="ECO:0000313" key="9">
    <source>
        <dbReference type="Proteomes" id="UP000041882"/>
    </source>
</evidence>
<evidence type="ECO:0000256" key="4">
    <source>
        <dbReference type="ARBA" id="ARBA00022691"/>
    </source>
</evidence>
<dbReference type="AlphaFoldDB" id="A0A0T9QDK3"/>
<keyword evidence="9" id="KW-1185">Reference proteome</keyword>
<keyword evidence="3 8" id="KW-0808">Transferase</keyword>
<keyword evidence="2 8" id="KW-0489">Methyltransferase</keyword>
<dbReference type="SUPFAM" id="SSF53335">
    <property type="entry name" value="S-adenosyl-L-methionine-dependent methyltransferases"/>
    <property type="match status" value="1"/>
</dbReference>
<dbReference type="GO" id="GO:0003886">
    <property type="term" value="F:DNA (cytosine-5-)-methyltransferase activity"/>
    <property type="evidence" value="ECO:0007669"/>
    <property type="project" value="UniProtKB-EC"/>
</dbReference>
<evidence type="ECO:0000256" key="2">
    <source>
        <dbReference type="ARBA" id="ARBA00022603"/>
    </source>
</evidence>
<dbReference type="RefSeq" id="WP_050115613.1">
    <property type="nucleotide sequence ID" value="NZ_CQAW01000016.1"/>
</dbReference>
<dbReference type="Gene3D" id="3.40.50.150">
    <property type="entry name" value="Vaccinia Virus protein VP39"/>
    <property type="match status" value="1"/>
</dbReference>
<gene>
    <name evidence="8" type="primary">hhaIM</name>
    <name evidence="8" type="ORF">ERS008472_03125</name>
</gene>
<dbReference type="InterPro" id="IPR001525">
    <property type="entry name" value="C5_MeTfrase"/>
</dbReference>
<evidence type="ECO:0000256" key="5">
    <source>
        <dbReference type="ARBA" id="ARBA00022747"/>
    </source>
</evidence>
<dbReference type="InterPro" id="IPR029063">
    <property type="entry name" value="SAM-dependent_MTases_sf"/>
</dbReference>
<dbReference type="Proteomes" id="UP000041882">
    <property type="component" value="Unassembled WGS sequence"/>
</dbReference>
<evidence type="ECO:0000256" key="7">
    <source>
        <dbReference type="SAM" id="MobiDB-lite"/>
    </source>
</evidence>
<comment type="catalytic activity">
    <reaction evidence="6">
        <text>a 2'-deoxycytidine in DNA + S-adenosyl-L-methionine = a 5-methyl-2'-deoxycytidine in DNA + S-adenosyl-L-homocysteine + H(+)</text>
        <dbReference type="Rhea" id="RHEA:13681"/>
        <dbReference type="Rhea" id="RHEA-COMP:11369"/>
        <dbReference type="Rhea" id="RHEA-COMP:11370"/>
        <dbReference type="ChEBI" id="CHEBI:15378"/>
        <dbReference type="ChEBI" id="CHEBI:57856"/>
        <dbReference type="ChEBI" id="CHEBI:59789"/>
        <dbReference type="ChEBI" id="CHEBI:85452"/>
        <dbReference type="ChEBI" id="CHEBI:85454"/>
        <dbReference type="EC" id="2.1.1.37"/>
    </reaction>
</comment>
<organism evidence="8 9">
    <name type="scientific">Yersinia thracica</name>
    <dbReference type="NCBI Taxonomy" id="2890319"/>
    <lineage>
        <taxon>Bacteria</taxon>
        <taxon>Pseudomonadati</taxon>
        <taxon>Pseudomonadota</taxon>
        <taxon>Gammaproteobacteria</taxon>
        <taxon>Enterobacterales</taxon>
        <taxon>Yersiniaceae</taxon>
        <taxon>Yersinia</taxon>
    </lineage>
</organism>
<name>A0A0T9QDK3_9GAMM</name>